<evidence type="ECO:0000313" key="2">
    <source>
        <dbReference type="EMBL" id="CAB4796683.1"/>
    </source>
</evidence>
<reference evidence="2" key="1">
    <citation type="submission" date="2020-05" db="EMBL/GenBank/DDBJ databases">
        <authorList>
            <person name="Chiriac C."/>
            <person name="Salcher M."/>
            <person name="Ghai R."/>
            <person name="Kavagutti S V."/>
        </authorList>
    </citation>
    <scope>NUCLEOTIDE SEQUENCE</scope>
</reference>
<dbReference type="InterPro" id="IPR010093">
    <property type="entry name" value="SinI_DNA-bd"/>
</dbReference>
<dbReference type="Pfam" id="PF12728">
    <property type="entry name" value="HTH_17"/>
    <property type="match status" value="1"/>
</dbReference>
<dbReference type="InterPro" id="IPR009061">
    <property type="entry name" value="DNA-bd_dom_put_sf"/>
</dbReference>
<dbReference type="GO" id="GO:0003677">
    <property type="term" value="F:DNA binding"/>
    <property type="evidence" value="ECO:0007669"/>
    <property type="project" value="InterPro"/>
</dbReference>
<dbReference type="EMBL" id="CAFAAI010000116">
    <property type="protein sequence ID" value="CAB4796683.1"/>
    <property type="molecule type" value="Genomic_DNA"/>
</dbReference>
<organism evidence="2">
    <name type="scientific">freshwater metagenome</name>
    <dbReference type="NCBI Taxonomy" id="449393"/>
    <lineage>
        <taxon>unclassified sequences</taxon>
        <taxon>metagenomes</taxon>
        <taxon>ecological metagenomes</taxon>
    </lineage>
</organism>
<accession>A0A6J6XLM1</accession>
<name>A0A6J6XLM1_9ZZZZ</name>
<dbReference type="InterPro" id="IPR041657">
    <property type="entry name" value="HTH_17"/>
</dbReference>
<evidence type="ECO:0000259" key="1">
    <source>
        <dbReference type="Pfam" id="PF12728"/>
    </source>
</evidence>
<feature type="domain" description="Helix-turn-helix" evidence="1">
    <location>
        <begin position="75"/>
        <end position="122"/>
    </location>
</feature>
<gene>
    <name evidence="2" type="ORF">UFOPK2992_00777</name>
</gene>
<dbReference type="AlphaFoldDB" id="A0A6J6XLM1"/>
<protein>
    <submittedName>
        <fullName evidence="2">Unannotated protein</fullName>
    </submittedName>
</protein>
<sequence>MTTPILERTVLPPTESLDELVEMLSRPGAEPTTTLAGPNGEHLVLPPEVFEVLRGVVEAMASGQAVTIAPVHQRLTTQEAAELLGISRPTFVKLLESGEIPFEQPGRHRRVRLADVLAYRKRTSVDRRAALDRMVEIADEAEMYERTASPKRTR</sequence>
<dbReference type="SUPFAM" id="SSF46955">
    <property type="entry name" value="Putative DNA-binding domain"/>
    <property type="match status" value="1"/>
</dbReference>
<proteinExistence type="predicted"/>
<dbReference type="NCBIfam" id="TIGR01764">
    <property type="entry name" value="excise"/>
    <property type="match status" value="1"/>
</dbReference>